<dbReference type="Gene3D" id="3.40.50.1820">
    <property type="entry name" value="alpha/beta hydrolase"/>
    <property type="match status" value="1"/>
</dbReference>
<feature type="active site" description="Nucleophile" evidence="2">
    <location>
        <position position="99"/>
    </location>
</feature>
<keyword evidence="1" id="KW-0378">Hydrolase</keyword>
<dbReference type="GO" id="GO:0052689">
    <property type="term" value="F:carboxylic ester hydrolase activity"/>
    <property type="evidence" value="ECO:0007669"/>
    <property type="project" value="InterPro"/>
</dbReference>
<evidence type="ECO:0000259" key="3">
    <source>
        <dbReference type="Pfam" id="PF12146"/>
    </source>
</evidence>
<dbReference type="AlphaFoldDB" id="A0A1Q8CTB4"/>
<reference evidence="4 5" key="1">
    <citation type="submission" date="2016-12" db="EMBL/GenBank/DDBJ databases">
        <title>The draft genome sequence of Actinophytocola sp. 11-183.</title>
        <authorList>
            <person name="Wang W."/>
            <person name="Yuan L."/>
        </authorList>
    </citation>
    <scope>NUCLEOTIDE SEQUENCE [LARGE SCALE GENOMIC DNA]</scope>
    <source>
        <strain evidence="4 5">11-183</strain>
    </source>
</reference>
<feature type="domain" description="Serine aminopeptidase S33" evidence="3">
    <location>
        <begin position="25"/>
        <end position="233"/>
    </location>
</feature>
<comment type="caution">
    <text evidence="4">The sequence shown here is derived from an EMBL/GenBank/DDBJ whole genome shotgun (WGS) entry which is preliminary data.</text>
</comment>
<dbReference type="GO" id="GO:0016020">
    <property type="term" value="C:membrane"/>
    <property type="evidence" value="ECO:0007669"/>
    <property type="project" value="TreeGrafter"/>
</dbReference>
<sequence>MPEHVLEPYSRIARAEFTGGQKIGCLLSHGFTSSPASMRPMGEALAERGYAVEVPRLPGHGTTWQELNRTTWADWYGEVNRAFDKLERTCDHVFVGGHSFGGGMSLQLAAERPDRVAGVILVNPSVMNARKDAIAVAVLKYVASSVPGMVNDIKKPGAEDWLYPRIPLRATASLMAGRSRVRSYLPRVTAPVIFFRSVEDHLVDPQSARAILTLVSSEEIIERRLENSYHFATLDNDAKQIFEESIAFVDRIVADRATAGS</sequence>
<dbReference type="InterPro" id="IPR029058">
    <property type="entry name" value="AB_hydrolase_fold"/>
</dbReference>
<dbReference type="PANTHER" id="PTHR43798:SF31">
    <property type="entry name" value="AB HYDROLASE SUPERFAMILY PROTEIN YCLE"/>
    <property type="match status" value="1"/>
</dbReference>
<dbReference type="Pfam" id="PF12146">
    <property type="entry name" value="Hydrolase_4"/>
    <property type="match status" value="1"/>
</dbReference>
<name>A0A1Q8CTB4_9PSEU</name>
<dbReference type="PIRSF" id="PIRSF017388">
    <property type="entry name" value="Esterase_lipase"/>
    <property type="match status" value="1"/>
</dbReference>
<accession>A0A1Q8CTB4</accession>
<feature type="active site" description="Charge relay system" evidence="2">
    <location>
        <position position="230"/>
    </location>
</feature>
<dbReference type="InterPro" id="IPR012354">
    <property type="entry name" value="Esterase_lipase"/>
</dbReference>
<evidence type="ECO:0000256" key="1">
    <source>
        <dbReference type="ARBA" id="ARBA00022801"/>
    </source>
</evidence>
<feature type="active site" description="Charge relay system" evidence="2">
    <location>
        <position position="200"/>
    </location>
</feature>
<dbReference type="Proteomes" id="UP000185596">
    <property type="component" value="Unassembled WGS sequence"/>
</dbReference>
<protein>
    <submittedName>
        <fullName evidence="4">Esterase</fullName>
    </submittedName>
</protein>
<dbReference type="InterPro" id="IPR022742">
    <property type="entry name" value="Hydrolase_4"/>
</dbReference>
<organism evidence="4 5">
    <name type="scientific">Actinophytocola xanthii</name>
    <dbReference type="NCBI Taxonomy" id="1912961"/>
    <lineage>
        <taxon>Bacteria</taxon>
        <taxon>Bacillati</taxon>
        <taxon>Actinomycetota</taxon>
        <taxon>Actinomycetes</taxon>
        <taxon>Pseudonocardiales</taxon>
        <taxon>Pseudonocardiaceae</taxon>
    </lineage>
</organism>
<dbReference type="EMBL" id="MSIE01000015">
    <property type="protein sequence ID" value="OLF17593.1"/>
    <property type="molecule type" value="Genomic_DNA"/>
</dbReference>
<dbReference type="InterPro" id="IPR050266">
    <property type="entry name" value="AB_hydrolase_sf"/>
</dbReference>
<keyword evidence="5" id="KW-1185">Reference proteome</keyword>
<evidence type="ECO:0000313" key="4">
    <source>
        <dbReference type="EMBL" id="OLF17593.1"/>
    </source>
</evidence>
<dbReference type="PRINTS" id="PR00111">
    <property type="entry name" value="ABHYDROLASE"/>
</dbReference>
<evidence type="ECO:0000256" key="2">
    <source>
        <dbReference type="PIRSR" id="PIRSR017388-1"/>
    </source>
</evidence>
<evidence type="ECO:0000313" key="5">
    <source>
        <dbReference type="Proteomes" id="UP000185596"/>
    </source>
</evidence>
<dbReference type="OrthoDB" id="9786110at2"/>
<gene>
    <name evidence="4" type="ORF">BU204_10255</name>
</gene>
<dbReference type="InterPro" id="IPR000073">
    <property type="entry name" value="AB_hydrolase_1"/>
</dbReference>
<dbReference type="RefSeq" id="WP_075125385.1">
    <property type="nucleotide sequence ID" value="NZ_MSIE01000015.1"/>
</dbReference>
<proteinExistence type="predicted"/>
<dbReference type="SUPFAM" id="SSF53474">
    <property type="entry name" value="alpha/beta-Hydrolases"/>
    <property type="match status" value="1"/>
</dbReference>
<dbReference type="STRING" id="1912961.BU204_10255"/>
<dbReference type="PANTHER" id="PTHR43798">
    <property type="entry name" value="MONOACYLGLYCEROL LIPASE"/>
    <property type="match status" value="1"/>
</dbReference>